<dbReference type="InterPro" id="IPR036291">
    <property type="entry name" value="NAD(P)-bd_dom_sf"/>
</dbReference>
<gene>
    <name evidence="2" type="ORF">B1B_19040</name>
</gene>
<feature type="non-terminal residue" evidence="2">
    <location>
        <position position="41"/>
    </location>
</feature>
<protein>
    <submittedName>
        <fullName evidence="2">Succinate--CoA ligase, ADP-forming (Succinyl-CoA synthetase, alpha subunit)</fullName>
    </submittedName>
</protein>
<dbReference type="EMBL" id="AUZY01012785">
    <property type="protein sequence ID" value="EQD27752.1"/>
    <property type="molecule type" value="Genomic_DNA"/>
</dbReference>
<organism evidence="2">
    <name type="scientific">mine drainage metagenome</name>
    <dbReference type="NCBI Taxonomy" id="410659"/>
    <lineage>
        <taxon>unclassified sequences</taxon>
        <taxon>metagenomes</taxon>
        <taxon>ecological metagenomes</taxon>
    </lineage>
</organism>
<reference evidence="2" key="2">
    <citation type="journal article" date="2014" name="ISME J.">
        <title>Microbial stratification in low pH oxic and suboxic macroscopic growths along an acid mine drainage.</title>
        <authorList>
            <person name="Mendez-Garcia C."/>
            <person name="Mesa V."/>
            <person name="Sprenger R.R."/>
            <person name="Richter M."/>
            <person name="Diez M.S."/>
            <person name="Solano J."/>
            <person name="Bargiela R."/>
            <person name="Golyshina O.V."/>
            <person name="Manteca A."/>
            <person name="Ramos J.L."/>
            <person name="Gallego J.R."/>
            <person name="Llorente I."/>
            <person name="Martins Dos Santos V.A."/>
            <person name="Jensen O.N."/>
            <person name="Pelaez A.I."/>
            <person name="Sanchez J."/>
            <person name="Ferrer M."/>
        </authorList>
    </citation>
    <scope>NUCLEOTIDE SEQUENCE</scope>
</reference>
<evidence type="ECO:0000259" key="1">
    <source>
        <dbReference type="Pfam" id="PF02629"/>
    </source>
</evidence>
<dbReference type="Pfam" id="PF02629">
    <property type="entry name" value="CoA_binding"/>
    <property type="match status" value="1"/>
</dbReference>
<dbReference type="InterPro" id="IPR003781">
    <property type="entry name" value="CoA-bd"/>
</dbReference>
<dbReference type="Gene3D" id="3.40.50.720">
    <property type="entry name" value="NAD(P)-binding Rossmann-like Domain"/>
    <property type="match status" value="1"/>
</dbReference>
<reference evidence="2" key="1">
    <citation type="submission" date="2013-08" db="EMBL/GenBank/DDBJ databases">
        <authorList>
            <person name="Mendez C."/>
            <person name="Richter M."/>
            <person name="Ferrer M."/>
            <person name="Sanchez J."/>
        </authorList>
    </citation>
    <scope>NUCLEOTIDE SEQUENCE</scope>
</reference>
<dbReference type="SUPFAM" id="SSF51735">
    <property type="entry name" value="NAD(P)-binding Rossmann-fold domains"/>
    <property type="match status" value="1"/>
</dbReference>
<evidence type="ECO:0000313" key="2">
    <source>
        <dbReference type="EMBL" id="EQD27752.1"/>
    </source>
</evidence>
<feature type="domain" description="CoA-binding" evidence="1">
    <location>
        <begin position="6"/>
        <end position="41"/>
    </location>
</feature>
<keyword evidence="2" id="KW-0436">Ligase</keyword>
<accession>T0Y7B9</accession>
<name>T0Y7B9_9ZZZZ</name>
<dbReference type="GO" id="GO:0016874">
    <property type="term" value="F:ligase activity"/>
    <property type="evidence" value="ECO:0007669"/>
    <property type="project" value="UniProtKB-KW"/>
</dbReference>
<sequence length="41" mass="4289">MSILVDRSTKVIVQGITGKEGSYHAGACRDYGTHIIGGVTP</sequence>
<proteinExistence type="predicted"/>
<comment type="caution">
    <text evidence="2">The sequence shown here is derived from an EMBL/GenBank/DDBJ whole genome shotgun (WGS) entry which is preliminary data.</text>
</comment>
<dbReference type="AlphaFoldDB" id="T0Y7B9"/>